<evidence type="ECO:0000256" key="1">
    <source>
        <dbReference type="SAM" id="SignalP"/>
    </source>
</evidence>
<dbReference type="AlphaFoldDB" id="A0A916DVW8"/>
<evidence type="ECO:0000313" key="3">
    <source>
        <dbReference type="Proteomes" id="UP001060919"/>
    </source>
</evidence>
<gene>
    <name evidence="2" type="ORF">AsAng_0056080</name>
</gene>
<name>A0A916DVW8_9BACT</name>
<evidence type="ECO:0008006" key="4">
    <source>
        <dbReference type="Google" id="ProtNLM"/>
    </source>
</evidence>
<accession>A0A916DVW8</accession>
<dbReference type="Proteomes" id="UP001060919">
    <property type="component" value="Chromosome"/>
</dbReference>
<keyword evidence="3" id="KW-1185">Reference proteome</keyword>
<dbReference type="RefSeq" id="WP_264790033.1">
    <property type="nucleotide sequence ID" value="NZ_AP026867.1"/>
</dbReference>
<proteinExistence type="predicted"/>
<keyword evidence="1" id="KW-0732">Signal</keyword>
<dbReference type="EMBL" id="AP026867">
    <property type="protein sequence ID" value="BDS14826.1"/>
    <property type="molecule type" value="Genomic_DNA"/>
</dbReference>
<protein>
    <recommendedName>
        <fullName evidence="4">Inhibitor I9 domain-containing protein</fullName>
    </recommendedName>
</protein>
<reference evidence="2" key="1">
    <citation type="submission" date="2022-09" db="EMBL/GenBank/DDBJ databases">
        <title>Aureispira anguillicida sp. nov., isolated from Leptocephalus of Japanese eel Anguilla japonica.</title>
        <authorList>
            <person name="Yuasa K."/>
            <person name="Mekata T."/>
            <person name="Ikunari K."/>
        </authorList>
    </citation>
    <scope>NUCLEOTIDE SEQUENCE</scope>
    <source>
        <strain evidence="2">EL160426</strain>
    </source>
</reference>
<feature type="chain" id="PRO_5037826000" description="Inhibitor I9 domain-containing protein" evidence="1">
    <location>
        <begin position="26"/>
        <end position="132"/>
    </location>
</feature>
<dbReference type="KEGG" id="aup:AsAng_0056080"/>
<sequence>MSTKLALLILIVFILFGTAPQQATAQSNLTGLSTTKEQSSLHFIVYYTGDLASLMTTNDAELKNFISIYNMELTRQFEINEFNKGLVLVPEYPIESPNEMAKELSIMNNILMIEIVNPLQDNLLKDRLNKAY</sequence>
<feature type="signal peptide" evidence="1">
    <location>
        <begin position="1"/>
        <end position="25"/>
    </location>
</feature>
<organism evidence="2 3">
    <name type="scientific">Aureispira anguillae</name>
    <dbReference type="NCBI Taxonomy" id="2864201"/>
    <lineage>
        <taxon>Bacteria</taxon>
        <taxon>Pseudomonadati</taxon>
        <taxon>Bacteroidota</taxon>
        <taxon>Saprospiria</taxon>
        <taxon>Saprospirales</taxon>
        <taxon>Saprospiraceae</taxon>
        <taxon>Aureispira</taxon>
    </lineage>
</organism>
<evidence type="ECO:0000313" key="2">
    <source>
        <dbReference type="EMBL" id="BDS14826.1"/>
    </source>
</evidence>